<keyword evidence="11" id="KW-0832">Ubl conjugation</keyword>
<organism evidence="16 17">
    <name type="scientific">[Candida] subhashii</name>
    <dbReference type="NCBI Taxonomy" id="561895"/>
    <lineage>
        <taxon>Eukaryota</taxon>
        <taxon>Fungi</taxon>
        <taxon>Dikarya</taxon>
        <taxon>Ascomycota</taxon>
        <taxon>Saccharomycotina</taxon>
        <taxon>Pichiomycetes</taxon>
        <taxon>Debaryomycetaceae</taxon>
        <taxon>Spathaspora</taxon>
    </lineage>
</organism>
<comment type="similarity">
    <text evidence="3">Belongs to the peptidase M20A family.</text>
</comment>
<comment type="caution">
    <text evidence="16">The sequence shown here is derived from an EMBL/GenBank/DDBJ whole genome shotgun (WGS) entry which is preliminary data.</text>
</comment>
<dbReference type="PIRSF" id="PIRSF037217">
    <property type="entry name" value="Carboxypeptidase_S"/>
    <property type="match status" value="1"/>
</dbReference>
<dbReference type="PANTHER" id="PTHR45962:SF1">
    <property type="entry name" value="N-FATTY-ACYL-AMINO ACID SYNTHASE_HYDROLASE PM20D1"/>
    <property type="match status" value="1"/>
</dbReference>
<evidence type="ECO:0000256" key="4">
    <source>
        <dbReference type="ARBA" id="ARBA00022499"/>
    </source>
</evidence>
<keyword evidence="12 15" id="KW-1133">Transmembrane helix</keyword>
<dbReference type="PROSITE" id="PS00758">
    <property type="entry name" value="ARGE_DAPE_CPG2_1"/>
    <property type="match status" value="1"/>
</dbReference>
<dbReference type="Pfam" id="PF01546">
    <property type="entry name" value="Peptidase_M20"/>
    <property type="match status" value="1"/>
</dbReference>
<keyword evidence="8" id="KW-0479">Metal-binding</keyword>
<evidence type="ECO:0000256" key="10">
    <source>
        <dbReference type="ARBA" id="ARBA00022833"/>
    </source>
</evidence>
<accession>A0A8J5ULD6</accession>
<keyword evidence="17" id="KW-1185">Reference proteome</keyword>
<dbReference type="OrthoDB" id="3064516at2759"/>
<evidence type="ECO:0000313" key="16">
    <source>
        <dbReference type="EMBL" id="KAG7662761.1"/>
    </source>
</evidence>
<dbReference type="FunFam" id="3.40.630.10:FF:000098">
    <property type="entry name" value="Gly-Xaa carboxypeptidase"/>
    <property type="match status" value="1"/>
</dbReference>
<gene>
    <name evidence="16" type="ORF">J8A68_003749</name>
</gene>
<dbReference type="InterPro" id="IPR002933">
    <property type="entry name" value="Peptidase_M20"/>
</dbReference>
<dbReference type="GO" id="GO:0004180">
    <property type="term" value="F:carboxypeptidase activity"/>
    <property type="evidence" value="ECO:0007669"/>
    <property type="project" value="UniProtKB-KW"/>
</dbReference>
<sequence length="575" mass="65002">MIGLPIDGNKQSRFSRKTYFMGFAIILVLITFLTNYLKIRFSPTPVNVDLCPIHEPISPDSFNKDNSTVLKILHDKAYRNESVERLAGAIQIDTQIFDHQPDVDEAPEIWIKFQKFHDYLNKTFPLVYKHLEIQKVNTYGLVYIYKGSQESLKPVLLAAHQDTVPVQKDTIANWSYPPLSGHYDGDYIYGRGAADCKNVLIAILETFEILLSQKYKPNRTIIAAFGFDEESSGLHGARHIGEYLEDRFGKDSIYAVIDEGPGITIDSMTKTIFAIPGTGEKGYVDIITELTTPGGHSSIPPDHTSIGIMAELAYLIESDPYSPILTDKNPTLNYYQCLALHDPHRNIPRNLKGIILRAGVDRHANARLLSYIQQNPLTRYLVRTSQALDIISGGEKANALPEHVSLLTNHRIAIESNLDLVRDHFISRVIDLADKHRLSIRQNGKFIYEVPDPAGVFDITESSALEPAPSTPTNDNVWKYLAGVTRHVFEELVFTDLDYPIVMSPAIMTGNTDTKYYWGLSKNIFRYSPYFVANLLNDTNAHRVDEKLIFDGHLQLQAFFYEYVQAIDSEKADNE</sequence>
<dbReference type="EMBL" id="JAGSYN010000163">
    <property type="protein sequence ID" value="KAG7662761.1"/>
    <property type="molecule type" value="Genomic_DNA"/>
</dbReference>
<evidence type="ECO:0000256" key="8">
    <source>
        <dbReference type="ARBA" id="ARBA00022723"/>
    </source>
</evidence>
<dbReference type="AlphaFoldDB" id="A0A8J5ULD6"/>
<keyword evidence="14" id="KW-0325">Glycoprotein</keyword>
<dbReference type="PANTHER" id="PTHR45962">
    <property type="entry name" value="N-FATTY-ACYL-AMINO ACID SYNTHASE/HYDROLASE PM20D1"/>
    <property type="match status" value="1"/>
</dbReference>
<evidence type="ECO:0000256" key="7">
    <source>
        <dbReference type="ARBA" id="ARBA00022692"/>
    </source>
</evidence>
<dbReference type="InterPro" id="IPR017141">
    <property type="entry name" value="Pept_M20_carboxypep"/>
</dbReference>
<keyword evidence="9" id="KW-0378">Hydrolase</keyword>
<keyword evidence="7 15" id="KW-0812">Transmembrane</keyword>
<dbReference type="InterPro" id="IPR001261">
    <property type="entry name" value="ArgE/DapE_CS"/>
</dbReference>
<dbReference type="GeneID" id="73470549"/>
<evidence type="ECO:0000256" key="9">
    <source>
        <dbReference type="ARBA" id="ARBA00022801"/>
    </source>
</evidence>
<proteinExistence type="inferred from homology"/>
<feature type="transmembrane region" description="Helical" evidence="15">
    <location>
        <begin position="19"/>
        <end position="37"/>
    </location>
</feature>
<evidence type="ECO:0000256" key="11">
    <source>
        <dbReference type="ARBA" id="ARBA00022843"/>
    </source>
</evidence>
<name>A0A8J5ULD6_9ASCO</name>
<protein>
    <submittedName>
        <fullName evidence="16">CPS1</fullName>
    </submittedName>
</protein>
<dbReference type="CDD" id="cd05674">
    <property type="entry name" value="M20_yscS"/>
    <property type="match status" value="1"/>
</dbReference>
<evidence type="ECO:0000256" key="1">
    <source>
        <dbReference type="ARBA" id="ARBA00001947"/>
    </source>
</evidence>
<keyword evidence="6" id="KW-0645">Protease</keyword>
<keyword evidence="10" id="KW-0862">Zinc</keyword>
<dbReference type="GO" id="GO:0000328">
    <property type="term" value="C:fungal-type vacuole lumen"/>
    <property type="evidence" value="ECO:0007669"/>
    <property type="project" value="TreeGrafter"/>
</dbReference>
<evidence type="ECO:0000256" key="14">
    <source>
        <dbReference type="ARBA" id="ARBA00023180"/>
    </source>
</evidence>
<evidence type="ECO:0000256" key="5">
    <source>
        <dbReference type="ARBA" id="ARBA00022645"/>
    </source>
</evidence>
<evidence type="ECO:0000256" key="12">
    <source>
        <dbReference type="ARBA" id="ARBA00022989"/>
    </source>
</evidence>
<keyword evidence="13 15" id="KW-0472">Membrane</keyword>
<comment type="subcellular location">
    <subcellularLocation>
        <location evidence="2">Membrane</location>
        <topology evidence="2">Single-pass membrane protein</topology>
    </subcellularLocation>
</comment>
<keyword evidence="5" id="KW-0121">Carboxypeptidase</keyword>
<evidence type="ECO:0000313" key="17">
    <source>
        <dbReference type="Proteomes" id="UP000694255"/>
    </source>
</evidence>
<evidence type="ECO:0000256" key="15">
    <source>
        <dbReference type="SAM" id="Phobius"/>
    </source>
</evidence>
<evidence type="ECO:0000256" key="13">
    <source>
        <dbReference type="ARBA" id="ARBA00023136"/>
    </source>
</evidence>
<evidence type="ECO:0000256" key="2">
    <source>
        <dbReference type="ARBA" id="ARBA00004167"/>
    </source>
</evidence>
<dbReference type="GO" id="GO:0016020">
    <property type="term" value="C:membrane"/>
    <property type="evidence" value="ECO:0007669"/>
    <property type="project" value="UniProtKB-SubCell"/>
</dbReference>
<dbReference type="InterPro" id="IPR047177">
    <property type="entry name" value="Pept_M20A"/>
</dbReference>
<keyword evidence="4" id="KW-1017">Isopeptide bond</keyword>
<comment type="cofactor">
    <cofactor evidence="1">
        <name>Zn(2+)</name>
        <dbReference type="ChEBI" id="CHEBI:29105"/>
    </cofactor>
</comment>
<dbReference type="RefSeq" id="XP_049262994.1">
    <property type="nucleotide sequence ID" value="XM_049407636.1"/>
</dbReference>
<reference evidence="16 17" key="1">
    <citation type="journal article" date="2021" name="DNA Res.">
        <title>Genome analysis of Candida subhashii reveals its hybrid nature and dual mitochondrial genome conformations.</title>
        <authorList>
            <person name="Mixao V."/>
            <person name="Hegedusova E."/>
            <person name="Saus E."/>
            <person name="Pryszcz L.P."/>
            <person name="Cillingova A."/>
            <person name="Nosek J."/>
            <person name="Gabaldon T."/>
        </authorList>
    </citation>
    <scope>NUCLEOTIDE SEQUENCE [LARGE SCALE GENOMIC DNA]</scope>
    <source>
        <strain evidence="16 17">CBS 10753</strain>
    </source>
</reference>
<evidence type="ECO:0000256" key="3">
    <source>
        <dbReference type="ARBA" id="ARBA00006247"/>
    </source>
</evidence>
<evidence type="ECO:0000256" key="6">
    <source>
        <dbReference type="ARBA" id="ARBA00022670"/>
    </source>
</evidence>
<dbReference type="GO" id="GO:0046872">
    <property type="term" value="F:metal ion binding"/>
    <property type="evidence" value="ECO:0007669"/>
    <property type="project" value="UniProtKB-KW"/>
</dbReference>
<dbReference type="GO" id="GO:0051603">
    <property type="term" value="P:proteolysis involved in protein catabolic process"/>
    <property type="evidence" value="ECO:0007669"/>
    <property type="project" value="TreeGrafter"/>
</dbReference>
<dbReference type="Proteomes" id="UP000694255">
    <property type="component" value="Unassembled WGS sequence"/>
</dbReference>